<evidence type="ECO:0000256" key="8">
    <source>
        <dbReference type="ARBA" id="ARBA00048679"/>
    </source>
</evidence>
<dbReference type="GO" id="GO:0050684">
    <property type="term" value="P:regulation of mRNA processing"/>
    <property type="evidence" value="ECO:0007669"/>
    <property type="project" value="TreeGrafter"/>
</dbReference>
<dbReference type="InterPro" id="IPR000719">
    <property type="entry name" value="Prot_kinase_dom"/>
</dbReference>
<proteinExistence type="predicted"/>
<evidence type="ECO:0000256" key="1">
    <source>
        <dbReference type="ARBA" id="ARBA00012513"/>
    </source>
</evidence>
<dbReference type="PANTHER" id="PTHR47634:SF9">
    <property type="entry name" value="PROTEIN KINASE DOMAIN-CONTAINING PROTEIN-RELATED"/>
    <property type="match status" value="1"/>
</dbReference>
<feature type="domain" description="Protein kinase" evidence="9">
    <location>
        <begin position="64"/>
        <end position="418"/>
    </location>
</feature>
<evidence type="ECO:0000259" key="9">
    <source>
        <dbReference type="PROSITE" id="PS50011"/>
    </source>
</evidence>
<dbReference type="Gene3D" id="3.30.200.20">
    <property type="entry name" value="Phosphorylase Kinase, domain 1"/>
    <property type="match status" value="1"/>
</dbReference>
<dbReference type="Gene3D" id="1.10.510.10">
    <property type="entry name" value="Transferase(Phosphotransferase) domain 1"/>
    <property type="match status" value="1"/>
</dbReference>
<name>A0AAJ0D8Z1_9PEZI</name>
<dbReference type="InterPro" id="IPR051334">
    <property type="entry name" value="SRPK"/>
</dbReference>
<evidence type="ECO:0000256" key="5">
    <source>
        <dbReference type="ARBA" id="ARBA00022777"/>
    </source>
</evidence>
<dbReference type="Proteomes" id="UP001271007">
    <property type="component" value="Unassembled WGS sequence"/>
</dbReference>
<sequence>MNLFSKFVNRLGLVGTPRPGFPPTAPRPSPIFVDPDNIEEQITPQYCAQRFYPVRLGEVINDKYHIVSKLGFGTSSTVWLAWDVQRKWWQTQQWVTIKMLTRSASGKSTAETELEVSRLVLQANPLCEGRQYLRTVIDSFEVTGPHGLHTGLVYETMRESLKTFQRRHRERRISESLLKALLEPVLHGLDYLHSECNIIHTDLKPDNILLGVESRHAIEEVVQAEIDEPTPYKVEDDRAIYCSRNFGCLRGIPGKPKLSDFGLAVRGDELPLHFHPIQPNRYQAPEVILGLGWTYSADVWNLGVMLWDMIENTSLFDAETAEGDYSVQRHLEEMSFLLGPPPEDMVNRGDIAPRYFSSEGGEILQHNCEPARGASLEASLTAFSGEGKPQYLRFVRRMLQWRPEDRATARELLKDPWLAR</sequence>
<evidence type="ECO:0000256" key="7">
    <source>
        <dbReference type="ARBA" id="ARBA00047899"/>
    </source>
</evidence>
<evidence type="ECO:0000256" key="2">
    <source>
        <dbReference type="ARBA" id="ARBA00022527"/>
    </source>
</evidence>
<dbReference type="InterPro" id="IPR011009">
    <property type="entry name" value="Kinase-like_dom_sf"/>
</dbReference>
<protein>
    <recommendedName>
        <fullName evidence="1">non-specific serine/threonine protein kinase</fullName>
        <ecNumber evidence="1">2.7.11.1</ecNumber>
    </recommendedName>
</protein>
<dbReference type="PROSITE" id="PS50011">
    <property type="entry name" value="PROTEIN_KINASE_DOM"/>
    <property type="match status" value="1"/>
</dbReference>
<comment type="caution">
    <text evidence="10">The sequence shown here is derived from an EMBL/GenBank/DDBJ whole genome shotgun (WGS) entry which is preliminary data.</text>
</comment>
<comment type="catalytic activity">
    <reaction evidence="8">
        <text>L-seryl-[protein] + ATP = O-phospho-L-seryl-[protein] + ADP + H(+)</text>
        <dbReference type="Rhea" id="RHEA:17989"/>
        <dbReference type="Rhea" id="RHEA-COMP:9863"/>
        <dbReference type="Rhea" id="RHEA-COMP:11604"/>
        <dbReference type="ChEBI" id="CHEBI:15378"/>
        <dbReference type="ChEBI" id="CHEBI:29999"/>
        <dbReference type="ChEBI" id="CHEBI:30616"/>
        <dbReference type="ChEBI" id="CHEBI:83421"/>
        <dbReference type="ChEBI" id="CHEBI:456216"/>
        <dbReference type="EC" id="2.7.11.1"/>
    </reaction>
</comment>
<evidence type="ECO:0000313" key="10">
    <source>
        <dbReference type="EMBL" id="KAK3049165.1"/>
    </source>
</evidence>
<dbReference type="AlphaFoldDB" id="A0AAJ0D8Z1"/>
<evidence type="ECO:0000256" key="4">
    <source>
        <dbReference type="ARBA" id="ARBA00022741"/>
    </source>
</evidence>
<evidence type="ECO:0000256" key="3">
    <source>
        <dbReference type="ARBA" id="ARBA00022679"/>
    </source>
</evidence>
<dbReference type="SUPFAM" id="SSF56112">
    <property type="entry name" value="Protein kinase-like (PK-like)"/>
    <property type="match status" value="1"/>
</dbReference>
<gene>
    <name evidence="10" type="ORF">LTR09_009584</name>
</gene>
<dbReference type="Pfam" id="PF00069">
    <property type="entry name" value="Pkinase"/>
    <property type="match status" value="1"/>
</dbReference>
<dbReference type="GO" id="GO:0005524">
    <property type="term" value="F:ATP binding"/>
    <property type="evidence" value="ECO:0007669"/>
    <property type="project" value="UniProtKB-KW"/>
</dbReference>
<reference evidence="10" key="1">
    <citation type="submission" date="2023-04" db="EMBL/GenBank/DDBJ databases">
        <title>Black Yeasts Isolated from many extreme environments.</title>
        <authorList>
            <person name="Coleine C."/>
            <person name="Stajich J.E."/>
            <person name="Selbmann L."/>
        </authorList>
    </citation>
    <scope>NUCLEOTIDE SEQUENCE</scope>
    <source>
        <strain evidence="10">CCFEE 5312</strain>
    </source>
</reference>
<keyword evidence="4" id="KW-0547">Nucleotide-binding</keyword>
<dbReference type="EMBL" id="JAWDJX010000042">
    <property type="protein sequence ID" value="KAK3049165.1"/>
    <property type="molecule type" value="Genomic_DNA"/>
</dbReference>
<evidence type="ECO:0000313" key="11">
    <source>
        <dbReference type="Proteomes" id="UP001271007"/>
    </source>
</evidence>
<keyword evidence="2" id="KW-0723">Serine/threonine-protein kinase</keyword>
<keyword evidence="3" id="KW-0808">Transferase</keyword>
<dbReference type="EC" id="2.7.11.1" evidence="1"/>
<dbReference type="PROSITE" id="PS00108">
    <property type="entry name" value="PROTEIN_KINASE_ST"/>
    <property type="match status" value="1"/>
</dbReference>
<dbReference type="InterPro" id="IPR008271">
    <property type="entry name" value="Ser/Thr_kinase_AS"/>
</dbReference>
<evidence type="ECO:0000256" key="6">
    <source>
        <dbReference type="ARBA" id="ARBA00022840"/>
    </source>
</evidence>
<dbReference type="GO" id="GO:0004674">
    <property type="term" value="F:protein serine/threonine kinase activity"/>
    <property type="evidence" value="ECO:0007669"/>
    <property type="project" value="UniProtKB-KW"/>
</dbReference>
<keyword evidence="6" id="KW-0067">ATP-binding</keyword>
<dbReference type="SMART" id="SM00220">
    <property type="entry name" value="S_TKc"/>
    <property type="match status" value="1"/>
</dbReference>
<accession>A0AAJ0D8Z1</accession>
<organism evidence="10 11">
    <name type="scientific">Extremus antarcticus</name>
    <dbReference type="NCBI Taxonomy" id="702011"/>
    <lineage>
        <taxon>Eukaryota</taxon>
        <taxon>Fungi</taxon>
        <taxon>Dikarya</taxon>
        <taxon>Ascomycota</taxon>
        <taxon>Pezizomycotina</taxon>
        <taxon>Dothideomycetes</taxon>
        <taxon>Dothideomycetidae</taxon>
        <taxon>Mycosphaerellales</taxon>
        <taxon>Extremaceae</taxon>
        <taxon>Extremus</taxon>
    </lineage>
</organism>
<dbReference type="PANTHER" id="PTHR47634">
    <property type="entry name" value="PROTEIN KINASE DOMAIN-CONTAINING PROTEIN-RELATED"/>
    <property type="match status" value="1"/>
</dbReference>
<dbReference type="GO" id="GO:0000245">
    <property type="term" value="P:spliceosomal complex assembly"/>
    <property type="evidence" value="ECO:0007669"/>
    <property type="project" value="TreeGrafter"/>
</dbReference>
<comment type="catalytic activity">
    <reaction evidence="7">
        <text>L-threonyl-[protein] + ATP = O-phospho-L-threonyl-[protein] + ADP + H(+)</text>
        <dbReference type="Rhea" id="RHEA:46608"/>
        <dbReference type="Rhea" id="RHEA-COMP:11060"/>
        <dbReference type="Rhea" id="RHEA-COMP:11605"/>
        <dbReference type="ChEBI" id="CHEBI:15378"/>
        <dbReference type="ChEBI" id="CHEBI:30013"/>
        <dbReference type="ChEBI" id="CHEBI:30616"/>
        <dbReference type="ChEBI" id="CHEBI:61977"/>
        <dbReference type="ChEBI" id="CHEBI:456216"/>
        <dbReference type="EC" id="2.7.11.1"/>
    </reaction>
</comment>
<keyword evidence="11" id="KW-1185">Reference proteome</keyword>
<keyword evidence="5" id="KW-0418">Kinase</keyword>